<feature type="transmembrane region" description="Helical" evidence="9">
    <location>
        <begin position="48"/>
        <end position="69"/>
    </location>
</feature>
<feature type="transmembrane region" description="Helical" evidence="9">
    <location>
        <begin position="21"/>
        <end position="42"/>
    </location>
</feature>
<keyword evidence="8" id="KW-0067">ATP-binding</keyword>
<feature type="domain" description="Histidine kinase" evidence="10">
    <location>
        <begin position="218"/>
        <end position="426"/>
    </location>
</feature>
<keyword evidence="9" id="KW-1133">Transmembrane helix</keyword>
<evidence type="ECO:0000256" key="6">
    <source>
        <dbReference type="ARBA" id="ARBA00022741"/>
    </source>
</evidence>
<dbReference type="Proteomes" id="UP000287447">
    <property type="component" value="Unassembled WGS sequence"/>
</dbReference>
<evidence type="ECO:0000256" key="5">
    <source>
        <dbReference type="ARBA" id="ARBA00022679"/>
    </source>
</evidence>
<keyword evidence="5" id="KW-0808">Transferase</keyword>
<dbReference type="GO" id="GO:0000155">
    <property type="term" value="F:phosphorelay sensor kinase activity"/>
    <property type="evidence" value="ECO:0007669"/>
    <property type="project" value="InterPro"/>
</dbReference>
<evidence type="ECO:0000256" key="4">
    <source>
        <dbReference type="ARBA" id="ARBA00022475"/>
    </source>
</evidence>
<dbReference type="SMART" id="SM00387">
    <property type="entry name" value="HATPase_c"/>
    <property type="match status" value="1"/>
</dbReference>
<dbReference type="InterPro" id="IPR047770">
    <property type="entry name" value="RegB"/>
</dbReference>
<comment type="caution">
    <text evidence="11">The sequence shown here is derived from an EMBL/GenBank/DDBJ whole genome shotgun (WGS) entry which is preliminary data.</text>
</comment>
<evidence type="ECO:0000256" key="7">
    <source>
        <dbReference type="ARBA" id="ARBA00022777"/>
    </source>
</evidence>
<accession>A0A437QQW7</accession>
<evidence type="ECO:0000256" key="1">
    <source>
        <dbReference type="ARBA" id="ARBA00000085"/>
    </source>
</evidence>
<keyword evidence="7 11" id="KW-0418">Kinase</keyword>
<dbReference type="SMART" id="SM00388">
    <property type="entry name" value="HisKA"/>
    <property type="match status" value="1"/>
</dbReference>
<organism evidence="11 12">
    <name type="scientific">Hwanghaeella grinnelliae</name>
    <dbReference type="NCBI Taxonomy" id="2500179"/>
    <lineage>
        <taxon>Bacteria</taxon>
        <taxon>Pseudomonadati</taxon>
        <taxon>Pseudomonadota</taxon>
        <taxon>Alphaproteobacteria</taxon>
        <taxon>Rhodospirillales</taxon>
        <taxon>Rhodospirillaceae</taxon>
        <taxon>Hwanghaeella</taxon>
    </lineage>
</organism>
<dbReference type="CDD" id="cd00082">
    <property type="entry name" value="HisKA"/>
    <property type="match status" value="1"/>
</dbReference>
<feature type="transmembrane region" description="Helical" evidence="9">
    <location>
        <begin position="107"/>
        <end position="124"/>
    </location>
</feature>
<keyword evidence="12" id="KW-1185">Reference proteome</keyword>
<dbReference type="Gene3D" id="1.10.287.130">
    <property type="match status" value="1"/>
</dbReference>
<dbReference type="SUPFAM" id="SSF55874">
    <property type="entry name" value="ATPase domain of HSP90 chaperone/DNA topoisomerase II/histidine kinase"/>
    <property type="match status" value="1"/>
</dbReference>
<reference evidence="12" key="1">
    <citation type="submission" date="2019-01" db="EMBL/GenBank/DDBJ databases">
        <title>Gri0909 isolated from a small marine red alga.</title>
        <authorList>
            <person name="Kim J."/>
            <person name="Jeong S.E."/>
            <person name="Jeon C.O."/>
        </authorList>
    </citation>
    <scope>NUCLEOTIDE SEQUENCE [LARGE SCALE GENOMIC DNA]</scope>
    <source>
        <strain evidence="12">Gri0909</strain>
    </source>
</reference>
<keyword evidence="9" id="KW-0472">Membrane</keyword>
<evidence type="ECO:0000313" key="11">
    <source>
        <dbReference type="EMBL" id="RVU36911.1"/>
    </source>
</evidence>
<dbReference type="PANTHER" id="PTHR44936">
    <property type="entry name" value="SENSOR PROTEIN CREC"/>
    <property type="match status" value="1"/>
</dbReference>
<keyword evidence="6" id="KW-0547">Nucleotide-binding</keyword>
<dbReference type="InterPro" id="IPR003661">
    <property type="entry name" value="HisK_dim/P_dom"/>
</dbReference>
<gene>
    <name evidence="11" type="ORF">EOI86_12815</name>
</gene>
<dbReference type="PROSITE" id="PS50109">
    <property type="entry name" value="HIS_KIN"/>
    <property type="match status" value="1"/>
</dbReference>
<keyword evidence="9" id="KW-0812">Transmembrane</keyword>
<evidence type="ECO:0000256" key="3">
    <source>
        <dbReference type="ARBA" id="ARBA00012438"/>
    </source>
</evidence>
<name>A0A437QQW7_9PROT</name>
<dbReference type="InterPro" id="IPR050980">
    <property type="entry name" value="2C_sensor_his_kinase"/>
</dbReference>
<comment type="subcellular location">
    <subcellularLocation>
        <location evidence="2">Cell membrane</location>
        <topology evidence="2">Multi-pass membrane protein</topology>
    </subcellularLocation>
</comment>
<dbReference type="SUPFAM" id="SSF47384">
    <property type="entry name" value="Homodimeric domain of signal transducing histidine kinase"/>
    <property type="match status" value="1"/>
</dbReference>
<sequence length="441" mass="47678">MKPRQLARHASRARRLPGVQGRTLALIRWVAVIGQLATVWGVSGVLEFPLPVVECLAVIGVLALSNLWLSARSGRSVRLTDYHAALLLGFDLFQVSGLIYLTGGLTNPFAVLLAVPVTVAATVLSRRTTVALTVLALFCITFLAFFFLPLPWQGSFSELPRVYVVGLWVSLAVLILFTAGYVWSVADESRGRDAALAEAEAALARERHMSALGTLAAAAAHELGSPLNTIALVSSDLVREVPPDSPLREDVDLLKSQADRCRDILASLSRTPEREGGQPFDSLPLTSLAEEAARDHLPEGVTFRLTVDDRSTGAEPVVMRSPEFLQGIGNYVQNAGQFARSAVEMSLYWSDEEVRLRILDDGPGFAGWMIDSLGEPYLSTRAGKSGHMGLGIFIAQTLLDRIGAETAYSKKKTGGACVDVIWPRSVLDVAQLIKSDESDKN</sequence>
<feature type="transmembrane region" description="Helical" evidence="9">
    <location>
        <begin position="81"/>
        <end position="101"/>
    </location>
</feature>
<dbReference type="AlphaFoldDB" id="A0A437QQW7"/>
<dbReference type="GO" id="GO:0005524">
    <property type="term" value="F:ATP binding"/>
    <property type="evidence" value="ECO:0007669"/>
    <property type="project" value="UniProtKB-KW"/>
</dbReference>
<dbReference type="Pfam" id="PF02518">
    <property type="entry name" value="HATPase_c"/>
    <property type="match status" value="1"/>
</dbReference>
<dbReference type="EMBL" id="SADE01000002">
    <property type="protein sequence ID" value="RVU36911.1"/>
    <property type="molecule type" value="Genomic_DNA"/>
</dbReference>
<dbReference type="InterPro" id="IPR003594">
    <property type="entry name" value="HATPase_dom"/>
</dbReference>
<evidence type="ECO:0000256" key="2">
    <source>
        <dbReference type="ARBA" id="ARBA00004651"/>
    </source>
</evidence>
<evidence type="ECO:0000256" key="9">
    <source>
        <dbReference type="SAM" id="Phobius"/>
    </source>
</evidence>
<dbReference type="Pfam" id="PF00512">
    <property type="entry name" value="HisKA"/>
    <property type="match status" value="1"/>
</dbReference>
<feature type="transmembrane region" description="Helical" evidence="9">
    <location>
        <begin position="162"/>
        <end position="183"/>
    </location>
</feature>
<dbReference type="InterPro" id="IPR036097">
    <property type="entry name" value="HisK_dim/P_sf"/>
</dbReference>
<dbReference type="GO" id="GO:0005886">
    <property type="term" value="C:plasma membrane"/>
    <property type="evidence" value="ECO:0007669"/>
    <property type="project" value="UniProtKB-SubCell"/>
</dbReference>
<keyword evidence="4" id="KW-1003">Cell membrane</keyword>
<evidence type="ECO:0000259" key="10">
    <source>
        <dbReference type="PROSITE" id="PS50109"/>
    </source>
</evidence>
<feature type="transmembrane region" description="Helical" evidence="9">
    <location>
        <begin position="131"/>
        <end position="150"/>
    </location>
</feature>
<dbReference type="Gene3D" id="3.30.565.10">
    <property type="entry name" value="Histidine kinase-like ATPase, C-terminal domain"/>
    <property type="match status" value="1"/>
</dbReference>
<evidence type="ECO:0000313" key="12">
    <source>
        <dbReference type="Proteomes" id="UP000287447"/>
    </source>
</evidence>
<comment type="catalytic activity">
    <reaction evidence="1">
        <text>ATP + protein L-histidine = ADP + protein N-phospho-L-histidine.</text>
        <dbReference type="EC" id="2.7.13.3"/>
    </reaction>
</comment>
<evidence type="ECO:0000256" key="8">
    <source>
        <dbReference type="ARBA" id="ARBA00022840"/>
    </source>
</evidence>
<protein>
    <recommendedName>
        <fullName evidence="3">histidine kinase</fullName>
        <ecNumber evidence="3">2.7.13.3</ecNumber>
    </recommendedName>
</protein>
<dbReference type="PANTHER" id="PTHR44936:SF10">
    <property type="entry name" value="SENSOR PROTEIN RSTB"/>
    <property type="match status" value="1"/>
</dbReference>
<dbReference type="OrthoDB" id="9785252at2"/>
<dbReference type="NCBIfam" id="NF033792">
    <property type="entry name" value="ActS_PrrB_HisK"/>
    <property type="match status" value="1"/>
</dbReference>
<proteinExistence type="predicted"/>
<dbReference type="EC" id="2.7.13.3" evidence="3"/>
<dbReference type="InterPro" id="IPR005467">
    <property type="entry name" value="His_kinase_dom"/>
</dbReference>
<dbReference type="InterPro" id="IPR036890">
    <property type="entry name" value="HATPase_C_sf"/>
</dbReference>